<protein>
    <recommendedName>
        <fullName evidence="9">Phytosulfokine</fullName>
    </recommendedName>
    <component>
        <recommendedName>
            <fullName evidence="9">Phytosulfokine-alpha</fullName>
            <shortName evidence="9">PSK-alpha</shortName>
            <shortName evidence="9">Phytosulfokine-a</shortName>
        </recommendedName>
    </component>
    <component>
        <recommendedName>
            <fullName evidence="9">Phytosulfokine-beta</fullName>
            <shortName evidence="9">PSK-beta</shortName>
            <shortName evidence="9">Phytosulfokine-b</shortName>
        </recommendedName>
    </component>
</protein>
<accession>A0A200Q2F7</accession>
<comment type="subcellular location">
    <subcellularLocation>
        <location evidence="1 9">Secreted</location>
    </subcellularLocation>
</comment>
<dbReference type="OMA" id="MMKQNVY"/>
<comment type="PTM">
    <text evidence="9">Sulfation is important for activity and for the binding to a putative membrane receptor.</text>
</comment>
<dbReference type="InParanoid" id="A0A200Q2F7"/>
<sequence>MKQSFHFHGLLFLLLILFSFSTFSTTSGRLLLPKQVEKEVNFNGSPQNSPILELEEKDAWELMGVEDCQSTGDEEECFKRRMISEVHLDYIYTQHHKP</sequence>
<comment type="caution">
    <text evidence="10">The sequence shown here is derived from an EMBL/GenBank/DDBJ whole genome shotgun (WGS) entry which is preliminary data.</text>
</comment>
<dbReference type="Proteomes" id="UP000195402">
    <property type="component" value="Unassembled WGS sequence"/>
</dbReference>
<keyword evidence="4 9" id="KW-0964">Secreted</keyword>
<proteinExistence type="inferred from homology"/>
<dbReference type="PANTHER" id="PTHR33285:SF33">
    <property type="entry name" value="PHYTOSULFOKINE"/>
    <property type="match status" value="1"/>
</dbReference>
<keyword evidence="5 9" id="KW-0765">Sulfation</keyword>
<feature type="chain" id="PRO_5031599587" description="Phytosulfokine" evidence="9">
    <location>
        <begin position="29"/>
        <end position="98"/>
    </location>
</feature>
<evidence type="ECO:0000256" key="2">
    <source>
        <dbReference type="ARBA" id="ARBA00010781"/>
    </source>
</evidence>
<reference evidence="10 11" key="1">
    <citation type="journal article" date="2017" name="Mol. Plant">
        <title>The Genome of Medicinal Plant Macleaya cordata Provides New Insights into Benzylisoquinoline Alkaloids Metabolism.</title>
        <authorList>
            <person name="Liu X."/>
            <person name="Liu Y."/>
            <person name="Huang P."/>
            <person name="Ma Y."/>
            <person name="Qing Z."/>
            <person name="Tang Q."/>
            <person name="Cao H."/>
            <person name="Cheng P."/>
            <person name="Zheng Y."/>
            <person name="Yuan Z."/>
            <person name="Zhou Y."/>
            <person name="Liu J."/>
            <person name="Tang Z."/>
            <person name="Zhuo Y."/>
            <person name="Zhang Y."/>
            <person name="Yu L."/>
            <person name="Huang J."/>
            <person name="Yang P."/>
            <person name="Peng Q."/>
            <person name="Zhang J."/>
            <person name="Jiang W."/>
            <person name="Zhang Z."/>
            <person name="Lin K."/>
            <person name="Ro D.K."/>
            <person name="Chen X."/>
            <person name="Xiong X."/>
            <person name="Shang Y."/>
            <person name="Huang S."/>
            <person name="Zeng J."/>
        </authorList>
    </citation>
    <scope>NUCLEOTIDE SEQUENCE [LARGE SCALE GENOMIC DNA]</scope>
    <source>
        <strain evidence="11">cv. BLH2017</strain>
        <tissue evidence="10">Root</tissue>
    </source>
</reference>
<dbReference type="STRING" id="56857.A0A200Q2F7"/>
<evidence type="ECO:0000256" key="3">
    <source>
        <dbReference type="ARBA" id="ARBA00022473"/>
    </source>
</evidence>
<evidence type="ECO:0000256" key="9">
    <source>
        <dbReference type="RuleBase" id="RU368031"/>
    </source>
</evidence>
<evidence type="ECO:0000256" key="5">
    <source>
        <dbReference type="ARBA" id="ARBA00022641"/>
    </source>
</evidence>
<evidence type="ECO:0000256" key="6">
    <source>
        <dbReference type="ARBA" id="ARBA00022729"/>
    </source>
</evidence>
<keyword evidence="6 9" id="KW-0732">Signal</keyword>
<dbReference type="OrthoDB" id="1914102at2759"/>
<dbReference type="GO" id="GO:0008283">
    <property type="term" value="P:cell population proliferation"/>
    <property type="evidence" value="ECO:0007669"/>
    <property type="project" value="UniProtKB-UniRule"/>
</dbReference>
<evidence type="ECO:0000313" key="11">
    <source>
        <dbReference type="Proteomes" id="UP000195402"/>
    </source>
</evidence>
<evidence type="ECO:0000256" key="1">
    <source>
        <dbReference type="ARBA" id="ARBA00004613"/>
    </source>
</evidence>
<name>A0A200Q2F7_MACCD</name>
<gene>
    <name evidence="10" type="ORF">BVC80_1711g35</name>
</gene>
<dbReference type="GO" id="GO:0030154">
    <property type="term" value="P:cell differentiation"/>
    <property type="evidence" value="ECO:0007669"/>
    <property type="project" value="UniProtKB-UniRule"/>
</dbReference>
<evidence type="ECO:0000256" key="4">
    <source>
        <dbReference type="ARBA" id="ARBA00022525"/>
    </source>
</evidence>
<feature type="signal peptide" evidence="9">
    <location>
        <begin position="1"/>
        <end position="28"/>
    </location>
</feature>
<dbReference type="AlphaFoldDB" id="A0A200Q2F7"/>
<dbReference type="GO" id="GO:0008083">
    <property type="term" value="F:growth factor activity"/>
    <property type="evidence" value="ECO:0007669"/>
    <property type="project" value="UniProtKB-UniRule"/>
</dbReference>
<comment type="similarity">
    <text evidence="2 9">Belongs to the phytosulfokine family.</text>
</comment>
<comment type="PTM">
    <text evidence="9">PSK-alpha is produced by endopeptidase digestion. PSK-beta is produced from PSK-alpha by exopeptidase digestion.</text>
</comment>
<dbReference type="FunCoup" id="A0A200Q2F7">
    <property type="interactions" value="94"/>
</dbReference>
<dbReference type="EMBL" id="MVGT01003295">
    <property type="protein sequence ID" value="OVA04647.1"/>
    <property type="molecule type" value="Genomic_DNA"/>
</dbReference>
<dbReference type="Pfam" id="PF06404">
    <property type="entry name" value="PSK"/>
    <property type="match status" value="1"/>
</dbReference>
<evidence type="ECO:0000256" key="8">
    <source>
        <dbReference type="ARBA" id="ARBA00023030"/>
    </source>
</evidence>
<organism evidence="10 11">
    <name type="scientific">Macleaya cordata</name>
    <name type="common">Five-seeded plume-poppy</name>
    <name type="synonym">Bocconia cordata</name>
    <dbReference type="NCBI Taxonomy" id="56857"/>
    <lineage>
        <taxon>Eukaryota</taxon>
        <taxon>Viridiplantae</taxon>
        <taxon>Streptophyta</taxon>
        <taxon>Embryophyta</taxon>
        <taxon>Tracheophyta</taxon>
        <taxon>Spermatophyta</taxon>
        <taxon>Magnoliopsida</taxon>
        <taxon>Ranunculales</taxon>
        <taxon>Papaveraceae</taxon>
        <taxon>Papaveroideae</taxon>
        <taxon>Macleaya</taxon>
    </lineage>
</organism>
<keyword evidence="3 9" id="KW-0217">Developmental protein</keyword>
<dbReference type="GO" id="GO:0005576">
    <property type="term" value="C:extracellular region"/>
    <property type="evidence" value="ECO:0007669"/>
    <property type="project" value="UniProtKB-SubCell"/>
</dbReference>
<keyword evidence="8 9" id="KW-0339">Growth factor</keyword>
<evidence type="ECO:0000256" key="7">
    <source>
        <dbReference type="ARBA" id="ARBA00022782"/>
    </source>
</evidence>
<keyword evidence="7 9" id="KW-0221">Differentiation</keyword>
<keyword evidence="11" id="KW-1185">Reference proteome</keyword>
<dbReference type="InterPro" id="IPR009438">
    <property type="entry name" value="Phytosulfokine"/>
</dbReference>
<dbReference type="PANTHER" id="PTHR33285">
    <property type="entry name" value="PHYTOSULFOKINES 3"/>
    <property type="match status" value="1"/>
</dbReference>
<comment type="function">
    <text evidence="9">Promotes plant cell differentiation, organogenesis and somatic embryogenesis as well as cell proliferation.</text>
</comment>
<evidence type="ECO:0000313" key="10">
    <source>
        <dbReference type="EMBL" id="OVA04647.1"/>
    </source>
</evidence>